<evidence type="ECO:0000313" key="2">
    <source>
        <dbReference type="EMBL" id="KAA8549693.1"/>
    </source>
</evidence>
<keyword evidence="3" id="KW-1185">Reference proteome</keyword>
<dbReference type="Proteomes" id="UP000325577">
    <property type="component" value="Linkage Group LG0"/>
</dbReference>
<feature type="compositionally biased region" description="Basic and acidic residues" evidence="1">
    <location>
        <begin position="146"/>
        <end position="160"/>
    </location>
</feature>
<dbReference type="EMBL" id="CM018031">
    <property type="protein sequence ID" value="KAA8549693.1"/>
    <property type="molecule type" value="Genomic_DNA"/>
</dbReference>
<reference evidence="2 3" key="1">
    <citation type="submission" date="2019-09" db="EMBL/GenBank/DDBJ databases">
        <title>A chromosome-level genome assembly of the Chinese tupelo Nyssa sinensis.</title>
        <authorList>
            <person name="Yang X."/>
            <person name="Kang M."/>
            <person name="Yang Y."/>
            <person name="Xiong H."/>
            <person name="Wang M."/>
            <person name="Zhang Z."/>
            <person name="Wang Z."/>
            <person name="Wu H."/>
            <person name="Ma T."/>
            <person name="Liu J."/>
            <person name="Xi Z."/>
        </authorList>
    </citation>
    <scope>NUCLEOTIDE SEQUENCE [LARGE SCALE GENOMIC DNA]</scope>
    <source>
        <strain evidence="2">J267</strain>
        <tissue evidence="2">Leaf</tissue>
    </source>
</reference>
<evidence type="ECO:0000256" key="1">
    <source>
        <dbReference type="SAM" id="MobiDB-lite"/>
    </source>
</evidence>
<name>A0A5J5C2R4_9ASTE</name>
<proteinExistence type="predicted"/>
<dbReference type="OrthoDB" id="385235at2759"/>
<accession>A0A5J5C2R4</accession>
<feature type="region of interest" description="Disordered" evidence="1">
    <location>
        <begin position="82"/>
        <end position="169"/>
    </location>
</feature>
<organism evidence="2 3">
    <name type="scientific">Nyssa sinensis</name>
    <dbReference type="NCBI Taxonomy" id="561372"/>
    <lineage>
        <taxon>Eukaryota</taxon>
        <taxon>Viridiplantae</taxon>
        <taxon>Streptophyta</taxon>
        <taxon>Embryophyta</taxon>
        <taxon>Tracheophyta</taxon>
        <taxon>Spermatophyta</taxon>
        <taxon>Magnoliopsida</taxon>
        <taxon>eudicotyledons</taxon>
        <taxon>Gunneridae</taxon>
        <taxon>Pentapetalae</taxon>
        <taxon>asterids</taxon>
        <taxon>Cornales</taxon>
        <taxon>Nyssaceae</taxon>
        <taxon>Nyssa</taxon>
    </lineage>
</organism>
<gene>
    <name evidence="2" type="ORF">F0562_001289</name>
</gene>
<sequence length="169" mass="18811">MVPEMDEEIGSIDEEDLWMDLQNVVDRAMVTNRARSSRAQALGPIGGKTDSPIVHKEIIKPGLVTEHGVRIVSRLGHTWGSVTSSEDQEIKGSQGLDDAGKDLEEEDAQVEDEEDDLMLEDEEIPFGAGEQEIEDLSGQLKATKRKAGEMEDWDKHDDTKQISWRARGP</sequence>
<feature type="compositionally biased region" description="Acidic residues" evidence="1">
    <location>
        <begin position="103"/>
        <end position="124"/>
    </location>
</feature>
<evidence type="ECO:0000313" key="3">
    <source>
        <dbReference type="Proteomes" id="UP000325577"/>
    </source>
</evidence>
<protein>
    <submittedName>
        <fullName evidence="2">Uncharacterized protein</fullName>
    </submittedName>
</protein>
<dbReference type="AlphaFoldDB" id="A0A5J5C2R4"/>